<dbReference type="EMBL" id="GGEC01074279">
    <property type="protein sequence ID" value="MBX54763.1"/>
    <property type="molecule type" value="Transcribed_RNA"/>
</dbReference>
<dbReference type="AlphaFoldDB" id="A0A2P2PJ54"/>
<reference evidence="1" key="1">
    <citation type="submission" date="2018-02" db="EMBL/GenBank/DDBJ databases">
        <title>Rhizophora mucronata_Transcriptome.</title>
        <authorList>
            <person name="Meera S.P."/>
            <person name="Sreeshan A."/>
            <person name="Augustine A."/>
        </authorList>
    </citation>
    <scope>NUCLEOTIDE SEQUENCE</scope>
    <source>
        <tissue evidence="1">Leaf</tissue>
    </source>
</reference>
<organism evidence="1">
    <name type="scientific">Rhizophora mucronata</name>
    <name type="common">Asiatic mangrove</name>
    <dbReference type="NCBI Taxonomy" id="61149"/>
    <lineage>
        <taxon>Eukaryota</taxon>
        <taxon>Viridiplantae</taxon>
        <taxon>Streptophyta</taxon>
        <taxon>Embryophyta</taxon>
        <taxon>Tracheophyta</taxon>
        <taxon>Spermatophyta</taxon>
        <taxon>Magnoliopsida</taxon>
        <taxon>eudicotyledons</taxon>
        <taxon>Gunneridae</taxon>
        <taxon>Pentapetalae</taxon>
        <taxon>rosids</taxon>
        <taxon>fabids</taxon>
        <taxon>Malpighiales</taxon>
        <taxon>Rhizophoraceae</taxon>
        <taxon>Rhizophora</taxon>
    </lineage>
</organism>
<evidence type="ECO:0000313" key="1">
    <source>
        <dbReference type="EMBL" id="MBX54763.1"/>
    </source>
</evidence>
<accession>A0A2P2PJ54</accession>
<protein>
    <submittedName>
        <fullName evidence="1">Uncharacterized protein</fullName>
    </submittedName>
</protein>
<name>A0A2P2PJ54_RHIMU</name>
<sequence length="27" mass="2945">MLSWVDPSKVSLFFTFLALIQVASGTS</sequence>
<proteinExistence type="predicted"/>